<dbReference type="PANTHER" id="PTHR35272">
    <property type="entry name" value="THIOL:DISULFIDE INTERCHANGE PROTEIN DSBC-RELATED"/>
    <property type="match status" value="1"/>
</dbReference>
<comment type="subcellular location">
    <subcellularLocation>
        <location evidence="1">Periplasm</location>
    </subcellularLocation>
</comment>
<comment type="similarity">
    <text evidence="2">Belongs to the thioredoxin family. DsbC subfamily.</text>
</comment>
<dbReference type="InterPro" id="IPR018950">
    <property type="entry name" value="DiS-bond_isomerase_DsbC/G_N"/>
</dbReference>
<dbReference type="AlphaFoldDB" id="A0A0F3GRG7"/>
<evidence type="ECO:0000256" key="4">
    <source>
        <dbReference type="ARBA" id="ARBA00022764"/>
    </source>
</evidence>
<evidence type="ECO:0000256" key="6">
    <source>
        <dbReference type="ARBA" id="ARBA00023284"/>
    </source>
</evidence>
<dbReference type="GO" id="GO:0042597">
    <property type="term" value="C:periplasmic space"/>
    <property type="evidence" value="ECO:0007669"/>
    <property type="project" value="UniProtKB-SubCell"/>
</dbReference>
<dbReference type="GO" id="GO:0016853">
    <property type="term" value="F:isomerase activity"/>
    <property type="evidence" value="ECO:0007669"/>
    <property type="project" value="UniProtKB-KW"/>
</dbReference>
<dbReference type="Pfam" id="PF10411">
    <property type="entry name" value="DsbC_N"/>
    <property type="match status" value="1"/>
</dbReference>
<keyword evidence="4" id="KW-0574">Periplasm</keyword>
<dbReference type="Proteomes" id="UP000033423">
    <property type="component" value="Unassembled WGS sequence"/>
</dbReference>
<evidence type="ECO:0000259" key="9">
    <source>
        <dbReference type="Pfam" id="PF13098"/>
    </source>
</evidence>
<comment type="caution">
    <text evidence="10">The sequence shown here is derived from an EMBL/GenBank/DDBJ whole genome shotgun (WGS) entry which is preliminary data.</text>
</comment>
<dbReference type="Gene3D" id="3.10.450.70">
    <property type="entry name" value="Disulphide bond isomerase, DsbC/G, N-terminal"/>
    <property type="match status" value="1"/>
</dbReference>
<dbReference type="EMBL" id="LACI01001504">
    <property type="protein sequence ID" value="KJU84357.1"/>
    <property type="molecule type" value="Genomic_DNA"/>
</dbReference>
<dbReference type="InterPro" id="IPR036249">
    <property type="entry name" value="Thioredoxin-like_sf"/>
</dbReference>
<dbReference type="SUPFAM" id="SSF52833">
    <property type="entry name" value="Thioredoxin-like"/>
    <property type="match status" value="1"/>
</dbReference>
<evidence type="ECO:0000256" key="2">
    <source>
        <dbReference type="ARBA" id="ARBA00009813"/>
    </source>
</evidence>
<evidence type="ECO:0000313" key="10">
    <source>
        <dbReference type="EMBL" id="KJU84357.1"/>
    </source>
</evidence>
<evidence type="ECO:0000256" key="1">
    <source>
        <dbReference type="ARBA" id="ARBA00004418"/>
    </source>
</evidence>
<dbReference type="Pfam" id="PF13098">
    <property type="entry name" value="Thioredoxin_2"/>
    <property type="match status" value="1"/>
</dbReference>
<reference evidence="10 11" key="1">
    <citation type="submission" date="2015-02" db="EMBL/GenBank/DDBJ databases">
        <title>Single-cell genomics of uncultivated deep-branching MTB reveals a conserved set of magnetosome genes.</title>
        <authorList>
            <person name="Kolinko S."/>
            <person name="Richter M."/>
            <person name="Glockner F.O."/>
            <person name="Brachmann A."/>
            <person name="Schuler D."/>
        </authorList>
    </citation>
    <scope>NUCLEOTIDE SEQUENCE [LARGE SCALE GENOMIC DNA]</scope>
    <source>
        <strain evidence="10">TM-1</strain>
    </source>
</reference>
<evidence type="ECO:0000256" key="7">
    <source>
        <dbReference type="SAM" id="MobiDB-lite"/>
    </source>
</evidence>
<keyword evidence="6" id="KW-0676">Redox-active center</keyword>
<feature type="region of interest" description="Disordered" evidence="7">
    <location>
        <begin position="227"/>
        <end position="250"/>
    </location>
</feature>
<evidence type="ECO:0000259" key="8">
    <source>
        <dbReference type="Pfam" id="PF10411"/>
    </source>
</evidence>
<evidence type="ECO:0000313" key="11">
    <source>
        <dbReference type="Proteomes" id="UP000033423"/>
    </source>
</evidence>
<keyword evidence="10" id="KW-0413">Isomerase</keyword>
<dbReference type="CDD" id="cd03020">
    <property type="entry name" value="DsbA_DsbC_DsbG"/>
    <property type="match status" value="1"/>
</dbReference>
<keyword evidence="3" id="KW-0732">Signal</keyword>
<keyword evidence="11" id="KW-1185">Reference proteome</keyword>
<evidence type="ECO:0000256" key="3">
    <source>
        <dbReference type="ARBA" id="ARBA00022729"/>
    </source>
</evidence>
<keyword evidence="5" id="KW-1015">Disulfide bond</keyword>
<organism evidence="10 11">
    <name type="scientific">Candidatus Magnetobacterium bavaricum</name>
    <dbReference type="NCBI Taxonomy" id="29290"/>
    <lineage>
        <taxon>Bacteria</taxon>
        <taxon>Pseudomonadati</taxon>
        <taxon>Nitrospirota</taxon>
        <taxon>Thermodesulfovibrionia</taxon>
        <taxon>Thermodesulfovibrionales</taxon>
        <taxon>Candidatus Magnetobacteriaceae</taxon>
        <taxon>Candidatus Magnetobacterium</taxon>
    </lineage>
</organism>
<dbReference type="InterPro" id="IPR051470">
    <property type="entry name" value="Thiol:disulfide_interchange"/>
</dbReference>
<accession>A0A0F3GRG7</accession>
<dbReference type="InterPro" id="IPR012336">
    <property type="entry name" value="Thioredoxin-like_fold"/>
</dbReference>
<protein>
    <submittedName>
        <fullName evidence="10">Protein-disulfide isomerase</fullName>
    </submittedName>
</protein>
<evidence type="ECO:0000256" key="5">
    <source>
        <dbReference type="ARBA" id="ARBA00023157"/>
    </source>
</evidence>
<dbReference type="InterPro" id="IPR033954">
    <property type="entry name" value="DiS-bond_Isoase_DsbC/G"/>
</dbReference>
<dbReference type="SUPFAM" id="SSF54423">
    <property type="entry name" value="DsbC/DsbG N-terminal domain-like"/>
    <property type="match status" value="1"/>
</dbReference>
<name>A0A0F3GRG7_9BACT</name>
<dbReference type="Gene3D" id="3.40.30.10">
    <property type="entry name" value="Glutaredoxin"/>
    <property type="match status" value="1"/>
</dbReference>
<feature type="domain" description="Thioredoxin-like fold" evidence="9">
    <location>
        <begin position="100"/>
        <end position="208"/>
    </location>
</feature>
<feature type="domain" description="Disulphide bond isomerase DsbC/G N-terminal" evidence="8">
    <location>
        <begin position="14"/>
        <end position="76"/>
    </location>
</feature>
<sequence length="250" mass="27671">MIALALSTQAYAKETDEAAKEAFIKLFPKVKPETVIETDMKGVYEVVVGSDIAYFHPDTGILILGELRSKDGKMLTRDRKSAISASKVKDLPLDKAVKIGKGKNTVIEFTDPDCPFCRKLSEFLTKRDDITRYVFLFPLVQLHPKAMDKSKYILCSEDKGKALEEVMAGKHDDDKFEVCKDEKVEKALTENLELGASLGINGTPYLVVNGEVVQGANIQLIETLLGDKKDDKKEPANDAKSSEPKTEKGQ</sequence>
<dbReference type="PATRIC" id="fig|29290.4.peg.4590"/>
<proteinExistence type="inferred from homology"/>
<gene>
    <name evidence="10" type="ORF">MBAV_003449</name>
</gene>
<dbReference type="InterPro" id="IPR009094">
    <property type="entry name" value="DiS-bond_isomerase_DsbC/G_N_sf"/>
</dbReference>
<dbReference type="PANTHER" id="PTHR35272:SF3">
    <property type="entry name" value="THIOL:DISULFIDE INTERCHANGE PROTEIN DSBC"/>
    <property type="match status" value="1"/>
</dbReference>